<evidence type="ECO:0000256" key="4">
    <source>
        <dbReference type="ARBA" id="ARBA00022989"/>
    </source>
</evidence>
<evidence type="ECO:0000256" key="5">
    <source>
        <dbReference type="ARBA" id="ARBA00023136"/>
    </source>
</evidence>
<feature type="transmembrane region" description="Helical" evidence="7">
    <location>
        <begin position="360"/>
        <end position="377"/>
    </location>
</feature>
<feature type="transmembrane region" description="Helical" evidence="7">
    <location>
        <begin position="270"/>
        <end position="288"/>
    </location>
</feature>
<feature type="transmembrane region" description="Helical" evidence="7">
    <location>
        <begin position="58"/>
        <end position="78"/>
    </location>
</feature>
<dbReference type="EMBL" id="JBAMIC010004070">
    <property type="protein sequence ID" value="KAK7087469.1"/>
    <property type="molecule type" value="Genomic_DNA"/>
</dbReference>
<feature type="transmembrane region" description="Helical" evidence="7">
    <location>
        <begin position="424"/>
        <end position="441"/>
    </location>
</feature>
<evidence type="ECO:0000256" key="7">
    <source>
        <dbReference type="SAM" id="Phobius"/>
    </source>
</evidence>
<dbReference type="AlphaFoldDB" id="A0AAN9FVV5"/>
<dbReference type="InterPro" id="IPR036259">
    <property type="entry name" value="MFS_trans_sf"/>
</dbReference>
<evidence type="ECO:0000256" key="1">
    <source>
        <dbReference type="ARBA" id="ARBA00004141"/>
    </source>
</evidence>
<keyword evidence="9" id="KW-1185">Reference proteome</keyword>
<dbReference type="GO" id="GO:0016020">
    <property type="term" value="C:membrane"/>
    <property type="evidence" value="ECO:0007669"/>
    <property type="project" value="UniProtKB-SubCell"/>
</dbReference>
<dbReference type="Proteomes" id="UP001374579">
    <property type="component" value="Unassembled WGS sequence"/>
</dbReference>
<keyword evidence="3 7" id="KW-0812">Transmembrane</keyword>
<reference evidence="8 9" key="1">
    <citation type="submission" date="2024-02" db="EMBL/GenBank/DDBJ databases">
        <title>Chromosome-scale genome assembly of the rough periwinkle Littorina saxatilis.</title>
        <authorList>
            <person name="De Jode A."/>
            <person name="Faria R."/>
            <person name="Formenti G."/>
            <person name="Sims Y."/>
            <person name="Smith T.P."/>
            <person name="Tracey A."/>
            <person name="Wood J.M.D."/>
            <person name="Zagrodzka Z.B."/>
            <person name="Johannesson K."/>
            <person name="Butlin R.K."/>
            <person name="Leder E.H."/>
        </authorList>
    </citation>
    <scope>NUCLEOTIDE SEQUENCE [LARGE SCALE GENOMIC DNA]</scope>
    <source>
        <strain evidence="8">Snail1</strain>
        <tissue evidence="8">Muscle</tissue>
    </source>
</reference>
<protein>
    <submittedName>
        <fullName evidence="8">Uncharacterized protein</fullName>
    </submittedName>
</protein>
<evidence type="ECO:0000256" key="2">
    <source>
        <dbReference type="ARBA" id="ARBA00009172"/>
    </source>
</evidence>
<dbReference type="Pfam" id="PF05978">
    <property type="entry name" value="UNC-93"/>
    <property type="match status" value="1"/>
</dbReference>
<dbReference type="Gene3D" id="1.20.1250.20">
    <property type="entry name" value="MFS general substrate transporter like domains"/>
    <property type="match status" value="1"/>
</dbReference>
<sequence length="626" mass="67969">MPLTVPIKWKQRFATPLAPQLEGQELRTVVFVAISFHAVFTGYRSIQNLQSSLNEENGLGVISLGVLYGAWIFSGILTPTFIRFLTTKGSIILAWLAHVLYTTATFYPAWELLIPASLLLGAVSGPLWTSQSLYITACGYSHAKTAVSNPYHVFSRFNGIFFAIYETSQITGNLVASLVLQNGLGNRSEEMNFFQCGRGDCPASDNATDFEEPEDWVTDVLLAFYVTCNVIGIVVTYFFVMPLPKSDWSVVTSTKETMTSLFVTLRRTEIILLVPLFIFQGIQQAILYSEFTRSYISCPIGLHMVGFVMAAHGATTPVVTLLFSRVVRHTGRYPLFMLAGLFNLGLMVAMDMWTPDKEDVAFIFLAPICWGISEGIWMTQTNSLIAVQYPTQKEPAFALYHTSRSVGLTLTFALSSVLCASIKLVVGVIFVTFALILYTAAEVRIRWKEQRGRGAVPKAVKVSDGALAASIPALASIAANSGGIRLSELTISLSSRRQGRESLKTSTGGDLPATGKRLKKAASPSPRANFHPGSPSQLWSPGTGGWESRPGWEPPTGSSSAGSLPRTPTEVWYAGRPAPGMLARGSSSSSILSSLTLISGLNDDVSGRTSQRISVGNLSDLDESVF</sequence>
<dbReference type="PANTHER" id="PTHR19444">
    <property type="entry name" value="UNC-93 RELATED"/>
    <property type="match status" value="1"/>
</dbReference>
<feature type="transmembrane region" description="Helical" evidence="7">
    <location>
        <begin position="300"/>
        <end position="323"/>
    </location>
</feature>
<dbReference type="SUPFAM" id="SSF103473">
    <property type="entry name" value="MFS general substrate transporter"/>
    <property type="match status" value="1"/>
</dbReference>
<feature type="transmembrane region" description="Helical" evidence="7">
    <location>
        <begin position="335"/>
        <end position="354"/>
    </location>
</feature>
<feature type="transmembrane region" description="Helical" evidence="7">
    <location>
        <begin position="90"/>
        <end position="110"/>
    </location>
</feature>
<organism evidence="8 9">
    <name type="scientific">Littorina saxatilis</name>
    <dbReference type="NCBI Taxonomy" id="31220"/>
    <lineage>
        <taxon>Eukaryota</taxon>
        <taxon>Metazoa</taxon>
        <taxon>Spiralia</taxon>
        <taxon>Lophotrochozoa</taxon>
        <taxon>Mollusca</taxon>
        <taxon>Gastropoda</taxon>
        <taxon>Caenogastropoda</taxon>
        <taxon>Littorinimorpha</taxon>
        <taxon>Littorinoidea</taxon>
        <taxon>Littorinidae</taxon>
        <taxon>Littorina</taxon>
    </lineage>
</organism>
<evidence type="ECO:0000313" key="9">
    <source>
        <dbReference type="Proteomes" id="UP001374579"/>
    </source>
</evidence>
<keyword evidence="4 7" id="KW-1133">Transmembrane helix</keyword>
<accession>A0AAN9FVV5</accession>
<evidence type="ECO:0000256" key="3">
    <source>
        <dbReference type="ARBA" id="ARBA00022692"/>
    </source>
</evidence>
<dbReference type="InterPro" id="IPR010291">
    <property type="entry name" value="Ion_channel_UNC-93"/>
</dbReference>
<comment type="similarity">
    <text evidence="2">Belongs to the unc-93 family.</text>
</comment>
<comment type="subcellular location">
    <subcellularLocation>
        <location evidence="1">Membrane</location>
        <topology evidence="1">Multi-pass membrane protein</topology>
    </subcellularLocation>
</comment>
<keyword evidence="5 7" id="KW-0472">Membrane</keyword>
<comment type="caution">
    <text evidence="8">The sequence shown here is derived from an EMBL/GenBank/DDBJ whole genome shotgun (WGS) entry which is preliminary data.</text>
</comment>
<dbReference type="InterPro" id="IPR051951">
    <property type="entry name" value="UNC-93_regulatory"/>
</dbReference>
<gene>
    <name evidence="8" type="ORF">V1264_021517</name>
</gene>
<evidence type="ECO:0000256" key="6">
    <source>
        <dbReference type="SAM" id="MobiDB-lite"/>
    </source>
</evidence>
<name>A0AAN9FVV5_9CAEN</name>
<feature type="region of interest" description="Disordered" evidence="6">
    <location>
        <begin position="497"/>
        <end position="572"/>
    </location>
</feature>
<dbReference type="PANTHER" id="PTHR19444:SF13">
    <property type="entry name" value="PROTEIN UNC-93 HOMOLOG A"/>
    <property type="match status" value="1"/>
</dbReference>
<proteinExistence type="inferred from homology"/>
<feature type="transmembrane region" description="Helical" evidence="7">
    <location>
        <begin position="220"/>
        <end position="240"/>
    </location>
</feature>
<evidence type="ECO:0000313" key="8">
    <source>
        <dbReference type="EMBL" id="KAK7087469.1"/>
    </source>
</evidence>